<name>A0A8J2XST1_9BACT</name>
<dbReference type="InterPro" id="IPR032710">
    <property type="entry name" value="NTF2-like_dom_sf"/>
</dbReference>
<sequence length="135" mass="15200">MVSAQVDEAKKSIAESNAIYFESFVKNDSSIFINSYAENACILAPNAPAACGREAFAKFFRSAYQDYGLRNGKFITTNVYGDGKEYVTEEGFWQSFNAKGELFDDGKFLVLWKKTKSGWKMFRDSFSSNHGFATK</sequence>
<keyword evidence="2" id="KW-1185">Reference proteome</keyword>
<evidence type="ECO:0008006" key="3">
    <source>
        <dbReference type="Google" id="ProtNLM"/>
    </source>
</evidence>
<dbReference type="Proteomes" id="UP000607559">
    <property type="component" value="Unassembled WGS sequence"/>
</dbReference>
<reference evidence="1" key="2">
    <citation type="submission" date="2020-09" db="EMBL/GenBank/DDBJ databases">
        <authorList>
            <person name="Sun Q."/>
            <person name="Zhou Y."/>
        </authorList>
    </citation>
    <scope>NUCLEOTIDE SEQUENCE</scope>
    <source>
        <strain evidence="1">CGMCC 1.15448</strain>
    </source>
</reference>
<evidence type="ECO:0000313" key="1">
    <source>
        <dbReference type="EMBL" id="GGA97634.1"/>
    </source>
</evidence>
<proteinExistence type="predicted"/>
<gene>
    <name evidence="1" type="ORF">GCM10011511_21210</name>
</gene>
<dbReference type="SUPFAM" id="SSF54427">
    <property type="entry name" value="NTF2-like"/>
    <property type="match status" value="1"/>
</dbReference>
<dbReference type="AlphaFoldDB" id="A0A8J2XST1"/>
<organism evidence="1 2">
    <name type="scientific">Puia dinghuensis</name>
    <dbReference type="NCBI Taxonomy" id="1792502"/>
    <lineage>
        <taxon>Bacteria</taxon>
        <taxon>Pseudomonadati</taxon>
        <taxon>Bacteroidota</taxon>
        <taxon>Chitinophagia</taxon>
        <taxon>Chitinophagales</taxon>
        <taxon>Chitinophagaceae</taxon>
        <taxon>Puia</taxon>
    </lineage>
</organism>
<reference evidence="1" key="1">
    <citation type="journal article" date="2014" name="Int. J. Syst. Evol. Microbiol.">
        <title>Complete genome sequence of Corynebacterium casei LMG S-19264T (=DSM 44701T), isolated from a smear-ripened cheese.</title>
        <authorList>
            <consortium name="US DOE Joint Genome Institute (JGI-PGF)"/>
            <person name="Walter F."/>
            <person name="Albersmeier A."/>
            <person name="Kalinowski J."/>
            <person name="Ruckert C."/>
        </authorList>
    </citation>
    <scope>NUCLEOTIDE SEQUENCE</scope>
    <source>
        <strain evidence="1">CGMCC 1.15448</strain>
    </source>
</reference>
<dbReference type="Gene3D" id="3.10.450.50">
    <property type="match status" value="1"/>
</dbReference>
<comment type="caution">
    <text evidence="1">The sequence shown here is derived from an EMBL/GenBank/DDBJ whole genome shotgun (WGS) entry which is preliminary data.</text>
</comment>
<protein>
    <recommendedName>
        <fullName evidence="3">DUF4440 domain-containing protein</fullName>
    </recommendedName>
</protein>
<dbReference type="EMBL" id="BMJC01000002">
    <property type="protein sequence ID" value="GGA97634.1"/>
    <property type="molecule type" value="Genomic_DNA"/>
</dbReference>
<evidence type="ECO:0000313" key="2">
    <source>
        <dbReference type="Proteomes" id="UP000607559"/>
    </source>
</evidence>
<accession>A0A8J2XST1</accession>